<evidence type="ECO:0000256" key="1">
    <source>
        <dbReference type="SAM" id="MobiDB-lite"/>
    </source>
</evidence>
<accession>A0A8I1M6N4</accession>
<protein>
    <submittedName>
        <fullName evidence="2">Uncharacterized protein</fullName>
    </submittedName>
</protein>
<evidence type="ECO:0000313" key="3">
    <source>
        <dbReference type="Proteomes" id="UP000664405"/>
    </source>
</evidence>
<gene>
    <name evidence="2" type="ORF">JF547_07270</name>
</gene>
<reference evidence="2" key="1">
    <citation type="submission" date="2020-12" db="EMBL/GenBank/DDBJ databases">
        <title>Oil enriched cultivation method for isolating marine PHA-producing bacteria.</title>
        <authorList>
            <person name="Zheng W."/>
            <person name="Yu S."/>
            <person name="Huang Y."/>
        </authorList>
    </citation>
    <scope>NUCLEOTIDE SEQUENCE</scope>
    <source>
        <strain evidence="2">SY-2-3</strain>
    </source>
</reference>
<sequence>MTAKKSDIRPAVNEERLKREAEALRANLAKRKQQQRSRKESSGDSDTKGSSNE</sequence>
<evidence type="ECO:0000313" key="2">
    <source>
        <dbReference type="EMBL" id="MBN8196265.1"/>
    </source>
</evidence>
<dbReference type="AlphaFoldDB" id="A0A8I1M6N4"/>
<dbReference type="EMBL" id="JAEKJW010000001">
    <property type="protein sequence ID" value="MBN8196265.1"/>
    <property type="molecule type" value="Genomic_DNA"/>
</dbReference>
<organism evidence="2 3">
    <name type="scientific">Thalassospira povalilytica</name>
    <dbReference type="NCBI Taxonomy" id="732237"/>
    <lineage>
        <taxon>Bacteria</taxon>
        <taxon>Pseudomonadati</taxon>
        <taxon>Pseudomonadota</taxon>
        <taxon>Alphaproteobacteria</taxon>
        <taxon>Rhodospirillales</taxon>
        <taxon>Thalassospiraceae</taxon>
        <taxon>Thalassospira</taxon>
    </lineage>
</organism>
<dbReference type="Proteomes" id="UP000664405">
    <property type="component" value="Unassembled WGS sequence"/>
</dbReference>
<comment type="caution">
    <text evidence="2">The sequence shown here is derived from an EMBL/GenBank/DDBJ whole genome shotgun (WGS) entry which is preliminary data.</text>
</comment>
<name>A0A8I1M6N4_9PROT</name>
<proteinExistence type="predicted"/>
<feature type="region of interest" description="Disordered" evidence="1">
    <location>
        <begin position="24"/>
        <end position="53"/>
    </location>
</feature>
<dbReference type="RefSeq" id="WP_206927025.1">
    <property type="nucleotide sequence ID" value="NZ_JAEKJW010000001.1"/>
</dbReference>
<feature type="compositionally biased region" description="Basic and acidic residues" evidence="1">
    <location>
        <begin position="37"/>
        <end position="47"/>
    </location>
</feature>